<dbReference type="EMBL" id="LAZR01054247">
    <property type="protein sequence ID" value="KKK78968.1"/>
    <property type="molecule type" value="Genomic_DNA"/>
</dbReference>
<name>A0A0F8YC92_9ZZZZ</name>
<organism evidence="1">
    <name type="scientific">marine sediment metagenome</name>
    <dbReference type="NCBI Taxonomy" id="412755"/>
    <lineage>
        <taxon>unclassified sequences</taxon>
        <taxon>metagenomes</taxon>
        <taxon>ecological metagenomes</taxon>
    </lineage>
</organism>
<gene>
    <name evidence="1" type="ORF">LCGC14_2838240</name>
</gene>
<sequence length="128" mass="13090">MGATRDLALTELPLRGIAINETGDSNAVSVVASDSGVIFINEFAGTTTYTLPTVDLMKGKAYVFTSNVAQTIVVTGGTTDVMSGGTASIQVDGDKVTSGGNIGDCCAVICDGTNYFVFPFSGTWTNSG</sequence>
<dbReference type="AlphaFoldDB" id="A0A0F8YC92"/>
<accession>A0A0F8YC92</accession>
<reference evidence="1" key="1">
    <citation type="journal article" date="2015" name="Nature">
        <title>Complex archaea that bridge the gap between prokaryotes and eukaryotes.</title>
        <authorList>
            <person name="Spang A."/>
            <person name="Saw J.H."/>
            <person name="Jorgensen S.L."/>
            <person name="Zaremba-Niedzwiedzka K."/>
            <person name="Martijn J."/>
            <person name="Lind A.E."/>
            <person name="van Eijk R."/>
            <person name="Schleper C."/>
            <person name="Guy L."/>
            <person name="Ettema T.J."/>
        </authorList>
    </citation>
    <scope>NUCLEOTIDE SEQUENCE</scope>
</reference>
<evidence type="ECO:0000313" key="1">
    <source>
        <dbReference type="EMBL" id="KKK78968.1"/>
    </source>
</evidence>
<comment type="caution">
    <text evidence="1">The sequence shown here is derived from an EMBL/GenBank/DDBJ whole genome shotgun (WGS) entry which is preliminary data.</text>
</comment>
<protein>
    <submittedName>
        <fullName evidence="1">Uncharacterized protein</fullName>
    </submittedName>
</protein>
<proteinExistence type="predicted"/>